<keyword evidence="1 4" id="KW-0808">Transferase</keyword>
<accession>A0ABX3HBY5</accession>
<dbReference type="SUPFAM" id="SSF51161">
    <property type="entry name" value="Trimeric LpxA-like enzymes"/>
    <property type="match status" value="1"/>
</dbReference>
<organism evidence="4 5">
    <name type="scientific">Paenibacillus borealis</name>
    <dbReference type="NCBI Taxonomy" id="160799"/>
    <lineage>
        <taxon>Bacteria</taxon>
        <taxon>Bacillati</taxon>
        <taxon>Bacillota</taxon>
        <taxon>Bacilli</taxon>
        <taxon>Bacillales</taxon>
        <taxon>Paenibacillaceae</taxon>
        <taxon>Paenibacillus</taxon>
    </lineage>
</organism>
<dbReference type="PROSITE" id="PS00101">
    <property type="entry name" value="HEXAPEP_TRANSFERASES"/>
    <property type="match status" value="1"/>
</dbReference>
<dbReference type="InterPro" id="IPR050179">
    <property type="entry name" value="Trans_hexapeptide_repeat"/>
</dbReference>
<dbReference type="InterPro" id="IPR041561">
    <property type="entry name" value="PglD_N"/>
</dbReference>
<evidence type="ECO:0000256" key="1">
    <source>
        <dbReference type="ARBA" id="ARBA00022679"/>
    </source>
</evidence>
<evidence type="ECO:0000256" key="2">
    <source>
        <dbReference type="ARBA" id="ARBA00022737"/>
    </source>
</evidence>
<dbReference type="PANTHER" id="PTHR43300:SF7">
    <property type="entry name" value="UDP-N-ACETYLBACILLOSAMINE N-ACETYLTRANSFERASE"/>
    <property type="match status" value="1"/>
</dbReference>
<reference evidence="4 5" key="1">
    <citation type="submission" date="2016-10" db="EMBL/GenBank/DDBJ databases">
        <title>Paenibacillus species isolates.</title>
        <authorList>
            <person name="Beno S.M."/>
        </authorList>
    </citation>
    <scope>NUCLEOTIDE SEQUENCE [LARGE SCALE GENOMIC DNA]</scope>
    <source>
        <strain evidence="4 5">FSL H7-0744</strain>
    </source>
</reference>
<dbReference type="Proteomes" id="UP000187412">
    <property type="component" value="Unassembled WGS sequence"/>
</dbReference>
<evidence type="ECO:0000259" key="3">
    <source>
        <dbReference type="Pfam" id="PF17836"/>
    </source>
</evidence>
<keyword evidence="2" id="KW-0677">Repeat</keyword>
<dbReference type="CDD" id="cd03360">
    <property type="entry name" value="LbH_AT_putative"/>
    <property type="match status" value="1"/>
</dbReference>
<dbReference type="NCBIfam" id="TIGR03570">
    <property type="entry name" value="NeuD_NnaD"/>
    <property type="match status" value="1"/>
</dbReference>
<dbReference type="Pfam" id="PF17836">
    <property type="entry name" value="PglD_N"/>
    <property type="match status" value="1"/>
</dbReference>
<comment type="caution">
    <text evidence="4">The sequence shown here is derived from an EMBL/GenBank/DDBJ whole genome shotgun (WGS) entry which is preliminary data.</text>
</comment>
<protein>
    <submittedName>
        <fullName evidence="4">Transferase</fullName>
    </submittedName>
</protein>
<name>A0ABX3HBY5_PAEBO</name>
<sequence length="215" mass="22654">MQDLVLIGAGGFGREVAWLVSNINKIQETWNIIGFIDENPVLTGSTINGFPVLGGIEWLESTDKHIFICCTIGNPILREKMISIASKCSNVSFATLIDPSVLLSEFVEIGEGSIICAGSILTVNITIGRHVIINLDCTIGHDAIINDFCTLYPSVNVSGSTIIKSNVEVGTGTQIIQGITIEEGTIVGAGAVVVKGLPANCTAVGSPAKPIKFNK</sequence>
<keyword evidence="5" id="KW-1185">Reference proteome</keyword>
<gene>
    <name evidence="4" type="ORF">BSK56_11840</name>
</gene>
<evidence type="ECO:0000313" key="5">
    <source>
        <dbReference type="Proteomes" id="UP000187412"/>
    </source>
</evidence>
<dbReference type="InterPro" id="IPR011004">
    <property type="entry name" value="Trimer_LpxA-like_sf"/>
</dbReference>
<dbReference type="PANTHER" id="PTHR43300">
    <property type="entry name" value="ACETYLTRANSFERASE"/>
    <property type="match status" value="1"/>
</dbReference>
<dbReference type="InterPro" id="IPR020019">
    <property type="entry name" value="AcTrfase_PglD-like"/>
</dbReference>
<dbReference type="RefSeq" id="WP_076110706.1">
    <property type="nucleotide sequence ID" value="NZ_MPTB01000013.1"/>
</dbReference>
<dbReference type="InterPro" id="IPR018357">
    <property type="entry name" value="Hexapep_transf_CS"/>
</dbReference>
<dbReference type="EMBL" id="MPTB01000013">
    <property type="protein sequence ID" value="OMD47998.1"/>
    <property type="molecule type" value="Genomic_DNA"/>
</dbReference>
<dbReference type="GO" id="GO:0016740">
    <property type="term" value="F:transferase activity"/>
    <property type="evidence" value="ECO:0007669"/>
    <property type="project" value="UniProtKB-KW"/>
</dbReference>
<evidence type="ECO:0000313" key="4">
    <source>
        <dbReference type="EMBL" id="OMD47998.1"/>
    </source>
</evidence>
<feature type="domain" description="PglD N-terminal" evidence="3">
    <location>
        <begin position="3"/>
        <end position="82"/>
    </location>
</feature>
<dbReference type="Gene3D" id="3.40.50.20">
    <property type="match status" value="1"/>
</dbReference>
<dbReference type="Gene3D" id="2.160.10.10">
    <property type="entry name" value="Hexapeptide repeat proteins"/>
    <property type="match status" value="1"/>
</dbReference>
<proteinExistence type="predicted"/>